<gene>
    <name evidence="5" type="primary">vanR</name>
    <name evidence="5" type="ORF">GCM10011360_01190</name>
</gene>
<dbReference type="SUPFAM" id="SSF46785">
    <property type="entry name" value="Winged helix' DNA-binding domain"/>
    <property type="match status" value="1"/>
</dbReference>
<comment type="caution">
    <text evidence="5">The sequence shown here is derived from an EMBL/GenBank/DDBJ whole genome shotgun (WGS) entry which is preliminary data.</text>
</comment>
<proteinExistence type="predicted"/>
<dbReference type="PRINTS" id="PR00035">
    <property type="entry name" value="HTHGNTR"/>
</dbReference>
<organism evidence="5 6">
    <name type="scientific">Primorskyibacter flagellatus</name>
    <dbReference type="NCBI Taxonomy" id="1387277"/>
    <lineage>
        <taxon>Bacteria</taxon>
        <taxon>Pseudomonadati</taxon>
        <taxon>Pseudomonadota</taxon>
        <taxon>Alphaproteobacteria</taxon>
        <taxon>Rhodobacterales</taxon>
        <taxon>Roseobacteraceae</taxon>
        <taxon>Primorskyibacter</taxon>
    </lineage>
</organism>
<dbReference type="GO" id="GO:0003700">
    <property type="term" value="F:DNA-binding transcription factor activity"/>
    <property type="evidence" value="ECO:0007669"/>
    <property type="project" value="InterPro"/>
</dbReference>
<dbReference type="SUPFAM" id="SSF48008">
    <property type="entry name" value="GntR ligand-binding domain-like"/>
    <property type="match status" value="1"/>
</dbReference>
<dbReference type="AlphaFoldDB" id="A0A917E9G6"/>
<evidence type="ECO:0000259" key="4">
    <source>
        <dbReference type="PROSITE" id="PS50949"/>
    </source>
</evidence>
<dbReference type="PANTHER" id="PTHR43537:SF24">
    <property type="entry name" value="GLUCONATE OPERON TRANSCRIPTIONAL REPRESSOR"/>
    <property type="match status" value="1"/>
</dbReference>
<accession>A0A917E9G6</accession>
<dbReference type="SMART" id="SM00345">
    <property type="entry name" value="HTH_GNTR"/>
    <property type="match status" value="1"/>
</dbReference>
<dbReference type="InterPro" id="IPR000524">
    <property type="entry name" value="Tscrpt_reg_HTH_GntR"/>
</dbReference>
<keyword evidence="2" id="KW-0238">DNA-binding</keyword>
<dbReference type="InterPro" id="IPR008920">
    <property type="entry name" value="TF_FadR/GntR_C"/>
</dbReference>
<dbReference type="Pfam" id="PF00392">
    <property type="entry name" value="GntR"/>
    <property type="match status" value="1"/>
</dbReference>
<sequence>MTSSNGGEKRGAGVARSLRTSLLDGVWEPGARLNEVQLAGQLGVSRTPVRTALQQLAGEGLVEYKDNRGFFVRQFDVADIIDAFEMRALAEGLAARLAAERGLTPEDEIEIESSLAQGDAALLLEDVTEARRGYSQSNDRFHLTIHRAARSRLVADVIGLCNNIPQTLTQNVMSFSLDSVRSRAHQHHEIYAAILSRKPREAEDLMRAHVLDVRRAVARDFARARG</sequence>
<feature type="domain" description="HTH gntR-type" evidence="4">
    <location>
        <begin position="8"/>
        <end position="75"/>
    </location>
</feature>
<reference evidence="6" key="1">
    <citation type="journal article" date="2019" name="Int. J. Syst. Evol. Microbiol.">
        <title>The Global Catalogue of Microorganisms (GCM) 10K type strain sequencing project: providing services to taxonomists for standard genome sequencing and annotation.</title>
        <authorList>
            <consortium name="The Broad Institute Genomics Platform"/>
            <consortium name="The Broad Institute Genome Sequencing Center for Infectious Disease"/>
            <person name="Wu L."/>
            <person name="Ma J."/>
        </authorList>
    </citation>
    <scope>NUCLEOTIDE SEQUENCE [LARGE SCALE GENOMIC DNA]</scope>
    <source>
        <strain evidence="6">CGMCC 1.12664</strain>
    </source>
</reference>
<dbReference type="Gene3D" id="1.10.10.10">
    <property type="entry name" value="Winged helix-like DNA-binding domain superfamily/Winged helix DNA-binding domain"/>
    <property type="match status" value="1"/>
</dbReference>
<dbReference type="InterPro" id="IPR011711">
    <property type="entry name" value="GntR_C"/>
</dbReference>
<evidence type="ECO:0000256" key="1">
    <source>
        <dbReference type="ARBA" id="ARBA00023015"/>
    </source>
</evidence>
<keyword evidence="1" id="KW-0805">Transcription regulation</keyword>
<keyword evidence="6" id="KW-1185">Reference proteome</keyword>
<protein>
    <submittedName>
        <fullName evidence="5">GntR family transcriptional regulator</fullName>
    </submittedName>
</protein>
<name>A0A917E9G6_9RHOB</name>
<keyword evidence="3" id="KW-0804">Transcription</keyword>
<dbReference type="RefSeq" id="WP_188475698.1">
    <property type="nucleotide sequence ID" value="NZ_BMFJ01000001.1"/>
</dbReference>
<evidence type="ECO:0000313" key="6">
    <source>
        <dbReference type="Proteomes" id="UP000612855"/>
    </source>
</evidence>
<dbReference type="GO" id="GO:0003677">
    <property type="term" value="F:DNA binding"/>
    <property type="evidence" value="ECO:0007669"/>
    <property type="project" value="UniProtKB-KW"/>
</dbReference>
<evidence type="ECO:0000313" key="5">
    <source>
        <dbReference type="EMBL" id="GGE16177.1"/>
    </source>
</evidence>
<dbReference type="PROSITE" id="PS50949">
    <property type="entry name" value="HTH_GNTR"/>
    <property type="match status" value="1"/>
</dbReference>
<dbReference type="Proteomes" id="UP000612855">
    <property type="component" value="Unassembled WGS sequence"/>
</dbReference>
<dbReference type="InterPro" id="IPR036390">
    <property type="entry name" value="WH_DNA-bd_sf"/>
</dbReference>
<evidence type="ECO:0000256" key="2">
    <source>
        <dbReference type="ARBA" id="ARBA00023125"/>
    </source>
</evidence>
<dbReference type="EMBL" id="BMFJ01000001">
    <property type="protein sequence ID" value="GGE16177.1"/>
    <property type="molecule type" value="Genomic_DNA"/>
</dbReference>
<evidence type="ECO:0000256" key="3">
    <source>
        <dbReference type="ARBA" id="ARBA00023163"/>
    </source>
</evidence>
<dbReference type="InterPro" id="IPR036388">
    <property type="entry name" value="WH-like_DNA-bd_sf"/>
</dbReference>
<dbReference type="SMART" id="SM00895">
    <property type="entry name" value="FCD"/>
    <property type="match status" value="1"/>
</dbReference>
<dbReference type="Pfam" id="PF07729">
    <property type="entry name" value="FCD"/>
    <property type="match status" value="1"/>
</dbReference>
<dbReference type="PANTHER" id="PTHR43537">
    <property type="entry name" value="TRANSCRIPTIONAL REGULATOR, GNTR FAMILY"/>
    <property type="match status" value="1"/>
</dbReference>
<dbReference type="CDD" id="cd07377">
    <property type="entry name" value="WHTH_GntR"/>
    <property type="match status" value="1"/>
</dbReference>
<dbReference type="Gene3D" id="1.20.120.530">
    <property type="entry name" value="GntR ligand-binding domain-like"/>
    <property type="match status" value="1"/>
</dbReference>